<dbReference type="Proteomes" id="UP000587527">
    <property type="component" value="Unassembled WGS sequence"/>
</dbReference>
<keyword evidence="2" id="KW-1185">Reference proteome</keyword>
<comment type="caution">
    <text evidence="1">The sequence shown here is derived from an EMBL/GenBank/DDBJ whole genome shotgun (WGS) entry which is preliminary data.</text>
</comment>
<dbReference type="Pfam" id="PF13376">
    <property type="entry name" value="OmdA"/>
    <property type="match status" value="1"/>
</dbReference>
<accession>A0A841BML7</accession>
<dbReference type="Gene3D" id="2.40.30.100">
    <property type="entry name" value="AF2212/PG0164-like"/>
    <property type="match status" value="1"/>
</dbReference>
<name>A0A841BML7_9ACTN</name>
<dbReference type="EMBL" id="JACHMN010000002">
    <property type="protein sequence ID" value="MBB5868506.1"/>
    <property type="molecule type" value="Genomic_DNA"/>
</dbReference>
<reference evidence="1 2" key="1">
    <citation type="submission" date="2020-08" db="EMBL/GenBank/DDBJ databases">
        <title>Sequencing the genomes of 1000 actinobacteria strains.</title>
        <authorList>
            <person name="Klenk H.-P."/>
        </authorList>
    </citation>
    <scope>NUCLEOTIDE SEQUENCE [LARGE SCALE GENOMIC DNA]</scope>
    <source>
        <strain evidence="1 2">DSM 45362</strain>
    </source>
</reference>
<protein>
    <recommendedName>
        <fullName evidence="3">DUF1905 domain-containing protein</fullName>
    </recommendedName>
</protein>
<evidence type="ECO:0008006" key="3">
    <source>
        <dbReference type="Google" id="ProtNLM"/>
    </source>
</evidence>
<organism evidence="1 2">
    <name type="scientific">Allocatelliglobosispora scoriae</name>
    <dbReference type="NCBI Taxonomy" id="643052"/>
    <lineage>
        <taxon>Bacteria</taxon>
        <taxon>Bacillati</taxon>
        <taxon>Actinomycetota</taxon>
        <taxon>Actinomycetes</taxon>
        <taxon>Micromonosporales</taxon>
        <taxon>Micromonosporaceae</taxon>
        <taxon>Allocatelliglobosispora</taxon>
    </lineage>
</organism>
<dbReference type="InterPro" id="IPR015018">
    <property type="entry name" value="DUF1905"/>
</dbReference>
<dbReference type="Pfam" id="PF08922">
    <property type="entry name" value="DUF1905"/>
    <property type="match status" value="1"/>
</dbReference>
<dbReference type="SUPFAM" id="SSF141694">
    <property type="entry name" value="AF2212/PG0164-like"/>
    <property type="match status" value="1"/>
</dbReference>
<dbReference type="AlphaFoldDB" id="A0A841BML7"/>
<evidence type="ECO:0000313" key="2">
    <source>
        <dbReference type="Proteomes" id="UP000587527"/>
    </source>
</evidence>
<dbReference type="RefSeq" id="WP_184834505.1">
    <property type="nucleotide sequence ID" value="NZ_JACHMN010000002.1"/>
</dbReference>
<dbReference type="InterPro" id="IPR037079">
    <property type="entry name" value="AF2212/PG0164-like_sf"/>
</dbReference>
<sequence>MPTQQYTTTAASAPNGRLLIPVPFDPDTVWGAKPRHHIAGTVNGVRVRGVIEKARGGFGFTLGPAWLRDCGLRAGDTVTVDITAEGPQRGDLAEDIAAALDASPSAGAFFDSLAQFYRRAYLTWIDATKRRPEQRPQRIAEMIRLLEAGHRRRPQP</sequence>
<proteinExistence type="predicted"/>
<evidence type="ECO:0000313" key="1">
    <source>
        <dbReference type="EMBL" id="MBB5868506.1"/>
    </source>
</evidence>
<gene>
    <name evidence="1" type="ORF">F4553_001885</name>
</gene>